<dbReference type="GO" id="GO:0006351">
    <property type="term" value="P:DNA-templated transcription"/>
    <property type="evidence" value="ECO:0007669"/>
    <property type="project" value="InterPro"/>
</dbReference>
<dbReference type="GO" id="GO:0039694">
    <property type="term" value="P:viral RNA genome replication"/>
    <property type="evidence" value="ECO:0007669"/>
    <property type="project" value="InterPro"/>
</dbReference>
<evidence type="ECO:0000256" key="2">
    <source>
        <dbReference type="ARBA" id="ARBA00022679"/>
    </source>
</evidence>
<evidence type="ECO:0000313" key="7">
    <source>
        <dbReference type="EMBL" id="QXI69642.2"/>
    </source>
</evidence>
<dbReference type="InterPro" id="IPR007094">
    <property type="entry name" value="RNA-dir_pol_PSvirus"/>
</dbReference>
<keyword evidence="2" id="KW-0808">Transferase</keyword>
<feature type="region of interest" description="Disordered" evidence="5">
    <location>
        <begin position="1"/>
        <end position="33"/>
    </location>
</feature>
<dbReference type="GO" id="GO:0003968">
    <property type="term" value="F:RNA-directed RNA polymerase activity"/>
    <property type="evidence" value="ECO:0007669"/>
    <property type="project" value="UniProtKB-KW"/>
</dbReference>
<feature type="domain" description="RdRp catalytic" evidence="6">
    <location>
        <begin position="386"/>
        <end position="514"/>
    </location>
</feature>
<evidence type="ECO:0000256" key="3">
    <source>
        <dbReference type="ARBA" id="ARBA00022695"/>
    </source>
</evidence>
<evidence type="ECO:0000256" key="5">
    <source>
        <dbReference type="SAM" id="MobiDB-lite"/>
    </source>
</evidence>
<keyword evidence="4" id="KW-0693">Viral RNA replication</keyword>
<dbReference type="PROSITE" id="PS50507">
    <property type="entry name" value="RDRP_SSRNA_POS"/>
    <property type="match status" value="1"/>
</dbReference>
<name>A0A8F5AH53_9VIRU</name>
<evidence type="ECO:0000256" key="1">
    <source>
        <dbReference type="ARBA" id="ARBA00022484"/>
    </source>
</evidence>
<dbReference type="InterPro" id="IPR001205">
    <property type="entry name" value="RNA-dir_pol_C"/>
</dbReference>
<feature type="region of interest" description="Disordered" evidence="5">
    <location>
        <begin position="100"/>
        <end position="128"/>
    </location>
</feature>
<keyword evidence="1 7" id="KW-0696">RNA-directed RNA polymerase</keyword>
<dbReference type="Pfam" id="PF00680">
    <property type="entry name" value="RdRP_1"/>
    <property type="match status" value="1"/>
</dbReference>
<dbReference type="EMBL" id="MW596338">
    <property type="protein sequence ID" value="QXI69642.2"/>
    <property type="molecule type" value="Genomic_RNA"/>
</dbReference>
<keyword evidence="3" id="KW-0548">Nucleotidyltransferase</keyword>
<dbReference type="SUPFAM" id="SSF56672">
    <property type="entry name" value="DNA/RNA polymerases"/>
    <property type="match status" value="1"/>
</dbReference>
<proteinExistence type="predicted"/>
<accession>A0A8F5AH53</accession>
<reference evidence="7" key="1">
    <citation type="submission" date="2021-02" db="EMBL/GenBank/DDBJ databases">
        <authorList>
            <person name="Urzo M.L.R."/>
            <person name="Cope A.E."/>
            <person name="Guinto T.D."/>
            <person name="Kondo H."/>
            <person name="Suzuki N."/>
        </authorList>
    </citation>
    <scope>NUCLEOTIDE SEQUENCE</scope>
    <source>
        <strain evidence="7">Ph</strain>
    </source>
</reference>
<feature type="compositionally biased region" description="Polar residues" evidence="5">
    <location>
        <begin position="100"/>
        <end position="112"/>
    </location>
</feature>
<dbReference type="InterPro" id="IPR043502">
    <property type="entry name" value="DNA/RNA_pol_sf"/>
</dbReference>
<organism evidence="7">
    <name type="scientific">Rhizoctonia solani dsRNA virus 1</name>
    <dbReference type="NCBI Taxonomy" id="1265605"/>
    <lineage>
        <taxon>Viruses</taxon>
        <taxon>Riboviria</taxon>
        <taxon>Orthornavirae</taxon>
        <taxon>Pisuviricota</taxon>
        <taxon>Duplopiviricetes</taxon>
        <taxon>Durnavirales</taxon>
        <taxon>Curvulaviridae</taxon>
        <taxon>Orthocurvulavirus</taxon>
        <taxon>Orthocurvulavirus rhizoctoniae</taxon>
        <taxon>Rhizoctonia solani orthocurvulavirus 1</taxon>
    </lineage>
</organism>
<dbReference type="GO" id="GO:0003723">
    <property type="term" value="F:RNA binding"/>
    <property type="evidence" value="ECO:0007669"/>
    <property type="project" value="InterPro"/>
</dbReference>
<protein>
    <submittedName>
        <fullName evidence="7">RNA-dependent RNA polymerase</fullName>
    </submittedName>
</protein>
<evidence type="ECO:0000256" key="4">
    <source>
        <dbReference type="ARBA" id="ARBA00022953"/>
    </source>
</evidence>
<evidence type="ECO:0000259" key="6">
    <source>
        <dbReference type="PROSITE" id="PS50507"/>
    </source>
</evidence>
<sequence>MSYRSFTNEEPWDPQVNPKKRSLETGDDSPETEWRMKNNTELVQGVLRIRNFRVDYLDGPVADADIVIADMPRVRAQRPGSTREYTSLKRLKDFDHIETRSSFGSEHSQNAGEKTGKSGQRSRRNAIRKSRATEEMLDALNEEFEHIQVYKAPVALGKFDPEIHFAPPDPAVLNYLYTDEGRVENFQPHEHCFMLANGGAQMKHLKMYDQPTLAGPDFDNLEDPEAGRVALEHAVDFVQDLLRLETPLPRLDERAAENVRYDPTKSAGVHYRLKGLKTRGEAYEVALAEAKVALVALFSGEYIEPRPTRMGGRGKPVSMSEQRAREENVIKGRAIHMTDTRDHIILGFSEQPLNDAWKDDRFPVSVGRGWMHGDATRFAIKHQGGGHIYCFDAEKFDASLMPWLIHVSITIMRMQFERGLDHDFDMYWQFVEESLLHSFVFRDDGIIFEKRHGTSSGHNHNSLAQSIATCIMAAFHTFYLNRALPVAVIRRNLTFEGLGDDNITVETAVLEDETVEKRAQRNWEVFGVSWGGEKSFEVDTLVGLPIADHDWDENTMYGTAQYLGKYFRFAKLLLKDGNKVPVVLPYRPLKETIVRLLYPEHIGNWTSMEEFLAAMEKSRGGRLRGHFIDGSGNPLTRKWLNGWWDWASNEGFKFPEGEDHALQARWERLGVDVDNGLALECDDFESWLRIVTHDKRGQIVSYVGDDWKGVGDGTQGAV</sequence>